<proteinExistence type="inferred from homology"/>
<dbReference type="SUPFAM" id="SSF53067">
    <property type="entry name" value="Actin-like ATPase domain"/>
    <property type="match status" value="2"/>
</dbReference>
<dbReference type="InterPro" id="IPR029048">
    <property type="entry name" value="HSP70_C_sf"/>
</dbReference>
<dbReference type="Ensembl" id="ENSCCRT00020053845.1">
    <property type="protein sequence ID" value="ENSCCRP00020049402.1"/>
    <property type="gene ID" value="ENSCCRG00020014891.1"/>
</dbReference>
<protein>
    <submittedName>
        <fullName evidence="8">Heat shock 105/110 protein 1</fullName>
    </submittedName>
</protein>
<dbReference type="FunFam" id="3.90.640.10:FF:000004">
    <property type="entry name" value="Heat shock 70 kDa protein 4"/>
    <property type="match status" value="1"/>
</dbReference>
<dbReference type="FunFam" id="1.20.1270.10:FF:000002">
    <property type="entry name" value="Heat shock 70 kDa protein 4"/>
    <property type="match status" value="1"/>
</dbReference>
<dbReference type="GO" id="GO:0005829">
    <property type="term" value="C:cytosol"/>
    <property type="evidence" value="ECO:0007669"/>
    <property type="project" value="TreeGrafter"/>
</dbReference>
<dbReference type="FunFam" id="3.30.420.40:FF:000171">
    <property type="entry name" value="Heat shock 70 kDa protein 4"/>
    <property type="match status" value="1"/>
</dbReference>
<dbReference type="InterPro" id="IPR013126">
    <property type="entry name" value="Hsp_70_fam"/>
</dbReference>
<dbReference type="GO" id="GO:0005634">
    <property type="term" value="C:nucleus"/>
    <property type="evidence" value="ECO:0007669"/>
    <property type="project" value="TreeGrafter"/>
</dbReference>
<dbReference type="Proteomes" id="UP000694701">
    <property type="component" value="Unplaced"/>
</dbReference>
<dbReference type="PANTHER" id="PTHR45639">
    <property type="entry name" value="HSC70CB, ISOFORM G-RELATED"/>
    <property type="match status" value="1"/>
</dbReference>
<reference evidence="8" key="1">
    <citation type="submission" date="2025-08" db="UniProtKB">
        <authorList>
            <consortium name="Ensembl"/>
        </authorList>
    </citation>
    <scope>IDENTIFICATION</scope>
</reference>
<dbReference type="GO" id="GO:0140662">
    <property type="term" value="F:ATP-dependent protein folding chaperone"/>
    <property type="evidence" value="ECO:0007669"/>
    <property type="project" value="InterPro"/>
</dbReference>
<dbReference type="InterPro" id="IPR018181">
    <property type="entry name" value="Heat_shock_70_CS"/>
</dbReference>
<dbReference type="Gene3D" id="3.30.420.40">
    <property type="match status" value="3"/>
</dbReference>
<evidence type="ECO:0000256" key="4">
    <source>
        <dbReference type="ARBA" id="ARBA00022553"/>
    </source>
</evidence>
<dbReference type="GO" id="GO:0005524">
    <property type="term" value="F:ATP binding"/>
    <property type="evidence" value="ECO:0007669"/>
    <property type="project" value="UniProtKB-KW"/>
</dbReference>
<dbReference type="SUPFAM" id="SSF100934">
    <property type="entry name" value="Heat shock protein 70kD (HSP70), C-terminal subdomain"/>
    <property type="match status" value="2"/>
</dbReference>
<evidence type="ECO:0000313" key="8">
    <source>
        <dbReference type="Ensembl" id="ENSCCRP00020049402.1"/>
    </source>
</evidence>
<evidence type="ECO:0000313" key="9">
    <source>
        <dbReference type="Proteomes" id="UP000694701"/>
    </source>
</evidence>
<keyword evidence="6" id="KW-0067">ATP-binding</keyword>
<accession>A0A8C2F0I7</accession>
<dbReference type="InterPro" id="IPR043129">
    <property type="entry name" value="ATPase_NBD"/>
</dbReference>
<dbReference type="AlphaFoldDB" id="A0A8C2F0I7"/>
<feature type="region of interest" description="Disordered" evidence="7">
    <location>
        <begin position="731"/>
        <end position="760"/>
    </location>
</feature>
<keyword evidence="3" id="KW-0963">Cytoplasm</keyword>
<evidence type="ECO:0000256" key="5">
    <source>
        <dbReference type="ARBA" id="ARBA00022741"/>
    </source>
</evidence>
<keyword evidence="4" id="KW-0597">Phosphoprotein</keyword>
<dbReference type="PANTHER" id="PTHR45639:SF2">
    <property type="entry name" value="HEAT SHOCK PROTEIN 105 KDA"/>
    <property type="match status" value="1"/>
</dbReference>
<evidence type="ECO:0000256" key="1">
    <source>
        <dbReference type="ARBA" id="ARBA00004496"/>
    </source>
</evidence>
<dbReference type="PROSITE" id="PS00329">
    <property type="entry name" value="HSP70_2"/>
    <property type="match status" value="1"/>
</dbReference>
<keyword evidence="5" id="KW-0547">Nucleotide-binding</keyword>
<evidence type="ECO:0000256" key="7">
    <source>
        <dbReference type="SAM" id="MobiDB-lite"/>
    </source>
</evidence>
<sequence length="777" mass="87459">MAVVGFDVGFQNCCIAVVKSGGIETASNEFTDRCTPAVVSFNAKNRTIGNAAKNQMITNTASTVSHFKRLHGRLFQDHSVQAEKASLPYDLVPLNDGKVGVKIPSFFTDSERKSVLDAAKIAGLNCLKLMNDSTAVALNYGIYKEGLPGCDENPKIVAFVDMGHSALQVSVCAFNKGKLKVLSTAFDPYLGGKDFDQKLVEYFCAEFKSKYKMDVKSKARAMLRLTQECEKLKKLMSSNSTDILLNIECFMDDKDVCGKMNRAKFEELCADLIERVMVPLMTAVEQAQVRLQDISAVEIVGGATRIPAVKAQISKFFKRDVSTTLNADEAVARGCALQCAMLSPAFRVRDFSITDAIPFPVSLSWTTSYFISEPTTCKHIFGRNHPCPSAKMITFYRSKPFVLEVFYSDLTSLPFPEAKIAEYKVQNIQPQENGEKAKLKVKVQVNASGIVSVSSATMVLRVSSNESESTEINEINSHEVADDINIEVGTTLFCQTIILTDVCSSQMNGEVNNHPPDAKKAKMKVKHVVLPIEETFTQQLPKDRLSNYMEQESKMIQQDCQEKDRNNAKNAVEENVYYYKHKLEGPYQKFINAQDHQAFSELLDGTENWLYEEGADQDKQTYINKLEEIHKLGKPVQNRYQESIRRPKMFEELSAKIQSYMTIMEDDSYCHIDAMDMDKVRVCVEDTQVWMTNIKDSQDKCRSDQEPAIHSTQIEEKLQVLNNICDEIVTKPRPRVDSPMDDSIQPEQPHNKKSPEDVTMEYTDFVQNEAKNSHINI</sequence>
<dbReference type="PROSITE" id="PS01036">
    <property type="entry name" value="HSP70_3"/>
    <property type="match status" value="1"/>
</dbReference>
<evidence type="ECO:0000256" key="6">
    <source>
        <dbReference type="ARBA" id="ARBA00022840"/>
    </source>
</evidence>
<comment type="subcellular location">
    <subcellularLocation>
        <location evidence="1">Cytoplasm</location>
    </subcellularLocation>
</comment>
<dbReference type="SUPFAM" id="SSF100920">
    <property type="entry name" value="Heat shock protein 70kD (HSP70), peptide-binding domain"/>
    <property type="match status" value="1"/>
</dbReference>
<dbReference type="FunFam" id="3.30.30.30:FF:000002">
    <property type="entry name" value="Heat shock 70 kDa protein 4"/>
    <property type="match status" value="1"/>
</dbReference>
<dbReference type="Gene3D" id="1.20.1270.10">
    <property type="match status" value="1"/>
</dbReference>
<dbReference type="Pfam" id="PF00012">
    <property type="entry name" value="HSP70"/>
    <property type="match status" value="1"/>
</dbReference>
<dbReference type="Gene3D" id="2.60.34.10">
    <property type="entry name" value="Substrate Binding Domain Of DNAk, Chain A, domain 1"/>
    <property type="match status" value="1"/>
</dbReference>
<evidence type="ECO:0000256" key="2">
    <source>
        <dbReference type="ARBA" id="ARBA00007381"/>
    </source>
</evidence>
<organism evidence="8 9">
    <name type="scientific">Cyprinus carpio</name>
    <name type="common">Common carp</name>
    <dbReference type="NCBI Taxonomy" id="7962"/>
    <lineage>
        <taxon>Eukaryota</taxon>
        <taxon>Metazoa</taxon>
        <taxon>Chordata</taxon>
        <taxon>Craniata</taxon>
        <taxon>Vertebrata</taxon>
        <taxon>Euteleostomi</taxon>
        <taxon>Actinopterygii</taxon>
        <taxon>Neopterygii</taxon>
        <taxon>Teleostei</taxon>
        <taxon>Ostariophysi</taxon>
        <taxon>Cypriniformes</taxon>
        <taxon>Cyprinidae</taxon>
        <taxon>Cyprininae</taxon>
        <taxon>Cyprinus</taxon>
    </lineage>
</organism>
<dbReference type="PRINTS" id="PR00301">
    <property type="entry name" value="HEATSHOCK70"/>
</dbReference>
<evidence type="ECO:0000256" key="3">
    <source>
        <dbReference type="ARBA" id="ARBA00022490"/>
    </source>
</evidence>
<dbReference type="InterPro" id="IPR029047">
    <property type="entry name" value="HSP70_peptide-bd_sf"/>
</dbReference>
<comment type="similarity">
    <text evidence="2">Belongs to the heat shock protein 70 family.</text>
</comment>
<dbReference type="FunFam" id="3.30.420.40:FF:000767">
    <property type="entry name" value="Heat shock protein 70 (HSP70)-4, putative"/>
    <property type="match status" value="1"/>
</dbReference>
<dbReference type="Gene3D" id="3.90.640.10">
    <property type="entry name" value="Actin, Chain A, domain 4"/>
    <property type="match status" value="1"/>
</dbReference>
<name>A0A8C2F0I7_CYPCA</name>